<keyword evidence="2" id="KW-1185">Reference proteome</keyword>
<gene>
    <name evidence="1" type="ORF">HINF_LOCUS11685</name>
</gene>
<organism evidence="1 2">
    <name type="scientific">Hexamita inflata</name>
    <dbReference type="NCBI Taxonomy" id="28002"/>
    <lineage>
        <taxon>Eukaryota</taxon>
        <taxon>Metamonada</taxon>
        <taxon>Diplomonadida</taxon>
        <taxon>Hexamitidae</taxon>
        <taxon>Hexamitinae</taxon>
        <taxon>Hexamita</taxon>
    </lineage>
</organism>
<evidence type="ECO:0000313" key="1">
    <source>
        <dbReference type="EMBL" id="CAL5990853.1"/>
    </source>
</evidence>
<comment type="caution">
    <text evidence="1">The sequence shown here is derived from an EMBL/GenBank/DDBJ whole genome shotgun (WGS) entry which is preliminary data.</text>
</comment>
<accession>A0ABP1HBX2</accession>
<proteinExistence type="predicted"/>
<dbReference type="Proteomes" id="UP001642409">
    <property type="component" value="Unassembled WGS sequence"/>
</dbReference>
<sequence>MGQANQESISSQYSYNYTQSNQQINQYNDILVMNKLNQDILNQFDKIFGLDERILQQVYFNIDAQVEIAVDQLNIGTPLSNVLAQLSHLQIIHLRNRFYNKYYLQLKQQYKIRGTDDSLINEVVETLNEGALFKDVIRQYNLTRDELKYIYVD</sequence>
<dbReference type="EMBL" id="CAXDID020000026">
    <property type="protein sequence ID" value="CAL5990853.1"/>
    <property type="molecule type" value="Genomic_DNA"/>
</dbReference>
<evidence type="ECO:0000313" key="2">
    <source>
        <dbReference type="Proteomes" id="UP001642409"/>
    </source>
</evidence>
<protein>
    <submittedName>
        <fullName evidence="1">Hypothetical_protein</fullName>
    </submittedName>
</protein>
<reference evidence="1 2" key="1">
    <citation type="submission" date="2024-07" db="EMBL/GenBank/DDBJ databases">
        <authorList>
            <person name="Akdeniz Z."/>
        </authorList>
    </citation>
    <scope>NUCLEOTIDE SEQUENCE [LARGE SCALE GENOMIC DNA]</scope>
</reference>
<name>A0ABP1HBX2_9EUKA</name>